<organism evidence="1 2">
    <name type="scientific">Yersinia thracica</name>
    <dbReference type="NCBI Taxonomy" id="2890319"/>
    <lineage>
        <taxon>Bacteria</taxon>
        <taxon>Pseudomonadati</taxon>
        <taxon>Pseudomonadota</taxon>
        <taxon>Gammaproteobacteria</taxon>
        <taxon>Enterobacterales</taxon>
        <taxon>Yersiniaceae</taxon>
        <taxon>Yersinia</taxon>
    </lineage>
</organism>
<dbReference type="EMBL" id="CQAW01000001">
    <property type="protein sequence ID" value="CNH01260.1"/>
    <property type="molecule type" value="Genomic_DNA"/>
</dbReference>
<evidence type="ECO:0000313" key="2">
    <source>
        <dbReference type="Proteomes" id="UP000041882"/>
    </source>
</evidence>
<protein>
    <submittedName>
        <fullName evidence="1">Uncharacterized protein</fullName>
    </submittedName>
</protein>
<sequence>MYNSIIISKMQADNIFALRLEQALQGVKKQVLEQAKLLDMGITRLSFYASCFTSNYQDVCASQKQEDIRFMEALVQLLKHNDIIREMVAIYIDQFLKGVKEERIPKIQRLLSKMGADIASTSMSNQAFSSAITSSVYYSVSMKISIDNKLNKISAIAVTATGLYGHVQQAASAAQRLKMRNMPYYFALYSLKLEMLYFLIEPVISRNDHVIRPLMATDSEVALAIMRMIR</sequence>
<reference evidence="2" key="1">
    <citation type="submission" date="2015-03" db="EMBL/GenBank/DDBJ databases">
        <authorList>
            <consortium name="Pathogen Informatics"/>
            <person name="Murphy D."/>
        </authorList>
    </citation>
    <scope>NUCLEOTIDE SEQUENCE [LARGE SCALE GENOMIC DNA]</scope>
    <source>
        <strain evidence="2">IP6945</strain>
    </source>
</reference>
<keyword evidence="2" id="KW-1185">Reference proteome</keyword>
<accession>A0A0T9NDI1</accession>
<gene>
    <name evidence="1" type="ORF">ERS008472_00267</name>
</gene>
<name>A0A0T9NDI1_9GAMM</name>
<dbReference type="RefSeq" id="WP_050112254.1">
    <property type="nucleotide sequence ID" value="NZ_CABHXQ010000008.1"/>
</dbReference>
<proteinExistence type="predicted"/>
<dbReference type="AlphaFoldDB" id="A0A0T9NDI1"/>
<evidence type="ECO:0000313" key="1">
    <source>
        <dbReference type="EMBL" id="CNH01260.1"/>
    </source>
</evidence>
<dbReference type="Proteomes" id="UP000041882">
    <property type="component" value="Unassembled WGS sequence"/>
</dbReference>